<evidence type="ECO:0000313" key="2">
    <source>
        <dbReference type="EMBL" id="OYO17771.1"/>
    </source>
</evidence>
<dbReference type="AlphaFoldDB" id="A0A255GQB2"/>
<protein>
    <submittedName>
        <fullName evidence="2">Type I-E CRISPR-associated protein Cse2/CasB</fullName>
    </submittedName>
</protein>
<accession>A0A255GQB2</accession>
<dbReference type="OrthoDB" id="4808431at2"/>
<dbReference type="Proteomes" id="UP000215896">
    <property type="component" value="Unassembled WGS sequence"/>
</dbReference>
<feature type="region of interest" description="Disordered" evidence="1">
    <location>
        <begin position="217"/>
        <end position="239"/>
    </location>
</feature>
<proteinExistence type="predicted"/>
<reference evidence="2 3" key="1">
    <citation type="submission" date="2017-07" db="EMBL/GenBank/DDBJ databases">
        <title>Draft whole genome sequences of clinical Proprionibacteriaceae strains.</title>
        <authorList>
            <person name="Bernier A.-M."/>
            <person name="Bernard K."/>
            <person name="Domingo M.-C."/>
        </authorList>
    </citation>
    <scope>NUCLEOTIDE SEQUENCE [LARGE SCALE GENOMIC DNA]</scope>
    <source>
        <strain evidence="2 3">NML 030167</strain>
    </source>
</reference>
<comment type="caution">
    <text evidence="2">The sequence shown here is derived from an EMBL/GenBank/DDBJ whole genome shotgun (WGS) entry which is preliminary data.</text>
</comment>
<keyword evidence="3" id="KW-1185">Reference proteome</keyword>
<dbReference type="Gene3D" id="1.10.520.40">
    <property type="entry name" value="CRISPR-associated protein Cse2"/>
    <property type="match status" value="1"/>
</dbReference>
<dbReference type="Pfam" id="PF09485">
    <property type="entry name" value="CRISPR_Cse2"/>
    <property type="match status" value="1"/>
</dbReference>
<evidence type="ECO:0000313" key="3">
    <source>
        <dbReference type="Proteomes" id="UP000215896"/>
    </source>
</evidence>
<organism evidence="2 3">
    <name type="scientific">Enemella evansiae</name>
    <dbReference type="NCBI Taxonomy" id="2016499"/>
    <lineage>
        <taxon>Bacteria</taxon>
        <taxon>Bacillati</taxon>
        <taxon>Actinomycetota</taxon>
        <taxon>Actinomycetes</taxon>
        <taxon>Propionibacteriales</taxon>
        <taxon>Propionibacteriaceae</taxon>
        <taxon>Enemella</taxon>
    </lineage>
</organism>
<sequence length="239" mass="26823">MSSFAFWHAPHLWHHPHLIQQRSRVMAEPHRTYPVGEYVHKKLAPLQAQYARGGSKPTSYAQATIAMLRRNRLDDLGANPSTWEFLFDEMPAELGGRGDQPSHAESAIHQAMTLYASHQQGRAEPMHQVGRSFGRAVREVAAKRGQVGRPLDPGALGRFQRVCTATSPRMRLQHLQALIGMMRGVLAPLDYAQLGQDLYTLSFPGRQSGVLLRWGRDFHFQPPQPTTTDDDTTDPQETA</sequence>
<gene>
    <name evidence="2" type="primary">casB</name>
    <name evidence="2" type="ORF">CGZ94_02520</name>
</gene>
<dbReference type="InterPro" id="IPR013382">
    <property type="entry name" value="CRISPR-assoc_prot_Cse2"/>
</dbReference>
<evidence type="ECO:0000256" key="1">
    <source>
        <dbReference type="SAM" id="MobiDB-lite"/>
    </source>
</evidence>
<dbReference type="CDD" id="cd09731">
    <property type="entry name" value="Cse2_I-E"/>
    <property type="match status" value="1"/>
</dbReference>
<dbReference type="InterPro" id="IPR038287">
    <property type="entry name" value="Cse2_sf"/>
</dbReference>
<dbReference type="EMBL" id="NMVO01000001">
    <property type="protein sequence ID" value="OYO17771.1"/>
    <property type="molecule type" value="Genomic_DNA"/>
</dbReference>
<name>A0A255GQB2_9ACTN</name>
<dbReference type="NCBIfam" id="TIGR02548">
    <property type="entry name" value="casB_cse2"/>
    <property type="match status" value="1"/>
</dbReference>
<feature type="compositionally biased region" description="Acidic residues" evidence="1">
    <location>
        <begin position="228"/>
        <end position="239"/>
    </location>
</feature>